<feature type="chain" id="PRO_5011770905" evidence="1">
    <location>
        <begin position="20"/>
        <end position="309"/>
    </location>
</feature>
<dbReference type="EMBL" id="FNNJ01000015">
    <property type="protein sequence ID" value="SDY04268.1"/>
    <property type="molecule type" value="Genomic_DNA"/>
</dbReference>
<feature type="signal peptide" evidence="1">
    <location>
        <begin position="1"/>
        <end position="19"/>
    </location>
</feature>
<dbReference type="RefSeq" id="WP_090126345.1">
    <property type="nucleotide sequence ID" value="NZ_FNNJ01000015.1"/>
</dbReference>
<evidence type="ECO:0000256" key="1">
    <source>
        <dbReference type="SAM" id="SignalP"/>
    </source>
</evidence>
<gene>
    <name evidence="2" type="ORF">SAMN05444411_1152</name>
</gene>
<proteinExistence type="predicted"/>
<accession>A0A1H3GNS2</accession>
<reference evidence="2 3" key="1">
    <citation type="submission" date="2016-10" db="EMBL/GenBank/DDBJ databases">
        <authorList>
            <person name="de Groot N.N."/>
        </authorList>
    </citation>
    <scope>NUCLEOTIDE SEQUENCE [LARGE SCALE GENOMIC DNA]</scope>
    <source>
        <strain evidence="2 3">DSM 24956</strain>
    </source>
</reference>
<name>A0A1H3GNS2_9FLAO</name>
<dbReference type="AlphaFoldDB" id="A0A1H3GNS2"/>
<dbReference type="Proteomes" id="UP000199595">
    <property type="component" value="Unassembled WGS sequence"/>
</dbReference>
<dbReference type="NCBIfam" id="TIGR03519">
    <property type="entry name" value="T9SS_PorP_fam"/>
    <property type="match status" value="1"/>
</dbReference>
<keyword evidence="3" id="KW-1185">Reference proteome</keyword>
<dbReference type="OrthoDB" id="1114455at2"/>
<dbReference type="InterPro" id="IPR019861">
    <property type="entry name" value="PorP/SprF_Bacteroidetes"/>
</dbReference>
<evidence type="ECO:0000313" key="2">
    <source>
        <dbReference type="EMBL" id="SDY04268.1"/>
    </source>
</evidence>
<dbReference type="STRING" id="762486.SAMN05444411_1152"/>
<protein>
    <submittedName>
        <fullName evidence="2">Type IX secretion system membrane protein, PorP/SprF family</fullName>
    </submittedName>
</protein>
<sequence>MKNKILVLSLMLLAGLSFAQQDAQFTQYMYNTNSVNPAYAGTKAGTSLFLLNRAQWVGLDGAPVTTNASIHAPLNKSNVGLGLSIINDKIGPSDESSVAIDFSYTILMSENYKLSFGLKASGNLLNIDFNKLNIYHQGDFSFETNINNKFSPNVGVGFYLFSDKSYIGLSAPNLFKTKHFDKYANVGANSIIAQERVNYYLIAGHVFDLNSNVKFKPALLTKAVQGAPLQIDVSGNFLFNEKFTAGLAYRWDIAVSAMVGFQVSDSFFIGYGYDMETTRLASYNSGTHEIFLKYDFFNRFGKIVSPRFF</sequence>
<dbReference type="Pfam" id="PF11751">
    <property type="entry name" value="PorP_SprF"/>
    <property type="match status" value="1"/>
</dbReference>
<organism evidence="2 3">
    <name type="scientific">Lutibacter oricola</name>
    <dbReference type="NCBI Taxonomy" id="762486"/>
    <lineage>
        <taxon>Bacteria</taxon>
        <taxon>Pseudomonadati</taxon>
        <taxon>Bacteroidota</taxon>
        <taxon>Flavobacteriia</taxon>
        <taxon>Flavobacteriales</taxon>
        <taxon>Flavobacteriaceae</taxon>
        <taxon>Lutibacter</taxon>
    </lineage>
</organism>
<evidence type="ECO:0000313" key="3">
    <source>
        <dbReference type="Proteomes" id="UP000199595"/>
    </source>
</evidence>
<keyword evidence="1" id="KW-0732">Signal</keyword>